<evidence type="ECO:0000313" key="1">
    <source>
        <dbReference type="EMBL" id="PTB46542.1"/>
    </source>
</evidence>
<name>A0A2T3ZP24_TRIA4</name>
<organism evidence="1 2">
    <name type="scientific">Trichoderma asperellum (strain ATCC 204424 / CBS 433.97 / NBRC 101777)</name>
    <dbReference type="NCBI Taxonomy" id="1042311"/>
    <lineage>
        <taxon>Eukaryota</taxon>
        <taxon>Fungi</taxon>
        <taxon>Dikarya</taxon>
        <taxon>Ascomycota</taxon>
        <taxon>Pezizomycotina</taxon>
        <taxon>Sordariomycetes</taxon>
        <taxon>Hypocreomycetidae</taxon>
        <taxon>Hypocreales</taxon>
        <taxon>Hypocreaceae</taxon>
        <taxon>Trichoderma</taxon>
    </lineage>
</organism>
<gene>
    <name evidence="1" type="ORF">M441DRAFT_22549</name>
</gene>
<dbReference type="EMBL" id="KZ679256">
    <property type="protein sequence ID" value="PTB46542.1"/>
    <property type="molecule type" value="Genomic_DNA"/>
</dbReference>
<dbReference type="AlphaFoldDB" id="A0A2T3ZP24"/>
<dbReference type="Proteomes" id="UP000240493">
    <property type="component" value="Unassembled WGS sequence"/>
</dbReference>
<accession>A0A2T3ZP24</accession>
<protein>
    <submittedName>
        <fullName evidence="1">Uncharacterized protein</fullName>
    </submittedName>
</protein>
<sequence length="100" mass="10719">MPTVRVPLDGEVGASWFLGPTGQSARGTSQRVIKNGLVWGSNPSFLQFPDSNMALSSGVPTVYRAWRCCLVKFIRNSPPVPSAGSLTPLSIWLPVPVPVL</sequence>
<reference evidence="1 2" key="1">
    <citation type="submission" date="2016-07" db="EMBL/GenBank/DDBJ databases">
        <title>Multiple horizontal gene transfer events from other fungi enriched the ability of initially mycotrophic Trichoderma (Ascomycota) to feed on dead plant biomass.</title>
        <authorList>
            <consortium name="DOE Joint Genome Institute"/>
            <person name="Aerts A."/>
            <person name="Atanasova L."/>
            <person name="Chenthamara K."/>
            <person name="Zhang J."/>
            <person name="Grujic M."/>
            <person name="Henrissat B."/>
            <person name="Kuo A."/>
            <person name="Salamov A."/>
            <person name="Lipzen A."/>
            <person name="Labutti K."/>
            <person name="Barry K."/>
            <person name="Miao Y."/>
            <person name="Rahimi M.J."/>
            <person name="Shen Q."/>
            <person name="Grigoriev I.V."/>
            <person name="Kubicek C.P."/>
            <person name="Druzhinina I.S."/>
        </authorList>
    </citation>
    <scope>NUCLEOTIDE SEQUENCE [LARGE SCALE GENOMIC DNA]</scope>
    <source>
        <strain evidence="1 2">CBS 433.97</strain>
    </source>
</reference>
<proteinExistence type="predicted"/>
<keyword evidence="2" id="KW-1185">Reference proteome</keyword>
<evidence type="ECO:0000313" key="2">
    <source>
        <dbReference type="Proteomes" id="UP000240493"/>
    </source>
</evidence>